<proteinExistence type="predicted"/>
<gene>
    <name evidence="2" type="ORF">FcAc13_08700</name>
</gene>
<dbReference type="InterPro" id="IPR014710">
    <property type="entry name" value="RmlC-like_jellyroll"/>
</dbReference>
<dbReference type="Gene3D" id="1.20.1290.10">
    <property type="entry name" value="AhpD-like"/>
    <property type="match status" value="1"/>
</dbReference>
<feature type="domain" description="Cupin type-2" evidence="1">
    <location>
        <begin position="68"/>
        <end position="125"/>
    </location>
</feature>
<dbReference type="PANTHER" id="PTHR43698:SF1">
    <property type="entry name" value="BLL4564 PROTEIN"/>
    <property type="match status" value="1"/>
</dbReference>
<protein>
    <submittedName>
        <fullName evidence="2">Cupin domain-containing protein</fullName>
    </submittedName>
</protein>
<dbReference type="Proteomes" id="UP000651208">
    <property type="component" value="Unassembled WGS sequence"/>
</dbReference>
<dbReference type="InterPro" id="IPR011051">
    <property type="entry name" value="RmlC_Cupin_sf"/>
</dbReference>
<dbReference type="EMBL" id="JABURY010000018">
    <property type="protein sequence ID" value="MBC9131386.1"/>
    <property type="molecule type" value="Genomic_DNA"/>
</dbReference>
<dbReference type="InterPro" id="IPR013096">
    <property type="entry name" value="Cupin_2"/>
</dbReference>
<sequence>MTIKTVKLFTLLYFLLFNLNLQAEIMDTQLTSSNTFILQSADSDHFTGKAAFIRYPLMPSHGDVAPAIVHFEPNGFTNWHAHSQGQYLIVIEGTGRFQQWGKPIQLITQGDVVWIAPNVKHWHGAGEYTAMSHIAISPAKDNMVTWMEKVQPESVNNPIKIETTNNQQLTAKQLVVVPLAIAVTEGDQIAVKKFIEQGLKIGLTVNELKELVSHQFAYIGAPKTLNAMITLKTVLEERIKQGINDPQGSLPTQLGRVNYYELGTQKLAQLTHRPTKTAIFDFAPAIDYAIKAQLFGYQFSRDNLGDFERELATLGSLIGLGTSVNPQLRSHLTILRNLGLTETGINQLITQVSPKQFTNLHQVWNEINK</sequence>
<evidence type="ECO:0000313" key="2">
    <source>
        <dbReference type="EMBL" id="MBC9131386.1"/>
    </source>
</evidence>
<dbReference type="InterPro" id="IPR047263">
    <property type="entry name" value="HNL-like_cupin"/>
</dbReference>
<evidence type="ECO:0000259" key="1">
    <source>
        <dbReference type="Pfam" id="PF07883"/>
    </source>
</evidence>
<comment type="caution">
    <text evidence="2">The sequence shown here is derived from an EMBL/GenBank/DDBJ whole genome shotgun (WGS) entry which is preliminary data.</text>
</comment>
<name>A0ABR7QZB1_9GAMM</name>
<organism evidence="2 3">
    <name type="scientific">Frischella japonica</name>
    <dbReference type="NCBI Taxonomy" id="2741544"/>
    <lineage>
        <taxon>Bacteria</taxon>
        <taxon>Pseudomonadati</taxon>
        <taxon>Pseudomonadota</taxon>
        <taxon>Gammaproteobacteria</taxon>
        <taxon>Orbales</taxon>
        <taxon>Orbaceae</taxon>
        <taxon>Frischella</taxon>
    </lineage>
</organism>
<dbReference type="CDD" id="cd02233">
    <property type="entry name" value="cupin_HNL-like"/>
    <property type="match status" value="1"/>
</dbReference>
<dbReference type="SUPFAM" id="SSF69118">
    <property type="entry name" value="AhpD-like"/>
    <property type="match status" value="1"/>
</dbReference>
<dbReference type="Gene3D" id="2.60.120.10">
    <property type="entry name" value="Jelly Rolls"/>
    <property type="match status" value="1"/>
</dbReference>
<dbReference type="InterPro" id="IPR029032">
    <property type="entry name" value="AhpD-like"/>
</dbReference>
<dbReference type="PANTHER" id="PTHR43698">
    <property type="entry name" value="RIBD C-TERMINAL DOMAIN CONTAINING PROTEIN"/>
    <property type="match status" value="1"/>
</dbReference>
<dbReference type="Pfam" id="PF07883">
    <property type="entry name" value="Cupin_2"/>
    <property type="match status" value="1"/>
</dbReference>
<accession>A0ABR7QZB1</accession>
<evidence type="ECO:0000313" key="3">
    <source>
        <dbReference type="Proteomes" id="UP000651208"/>
    </source>
</evidence>
<dbReference type="SUPFAM" id="SSF51182">
    <property type="entry name" value="RmlC-like cupins"/>
    <property type="match status" value="1"/>
</dbReference>
<keyword evidence="3" id="KW-1185">Reference proteome</keyword>
<reference evidence="2 3" key="1">
    <citation type="submission" date="2020-06" db="EMBL/GenBank/DDBJ databases">
        <title>Frischella cerana isolated from Apis cerana gut homogenate.</title>
        <authorList>
            <person name="Wolter L.A."/>
            <person name="Suenami S."/>
            <person name="Miyazaki R."/>
        </authorList>
    </citation>
    <scope>NUCLEOTIDE SEQUENCE [LARGE SCALE GENOMIC DNA]</scope>
    <source>
        <strain evidence="2 3">Ac13</strain>
    </source>
</reference>